<evidence type="ECO:0000256" key="5">
    <source>
        <dbReference type="ARBA" id="ARBA00023002"/>
    </source>
</evidence>
<dbReference type="CDD" id="cd05311">
    <property type="entry name" value="NAD_bind_2_malic_enz"/>
    <property type="match status" value="1"/>
</dbReference>
<evidence type="ECO:0000256" key="2">
    <source>
        <dbReference type="ARBA" id="ARBA00001946"/>
    </source>
</evidence>
<keyword evidence="4" id="KW-0479">Metal-binding</keyword>
<dbReference type="Pfam" id="PF00390">
    <property type="entry name" value="malic"/>
    <property type="match status" value="1"/>
</dbReference>
<accession>E6PFX5</accession>
<dbReference type="InterPro" id="IPR037062">
    <property type="entry name" value="Malic_N_dom_sf"/>
</dbReference>
<dbReference type="EC" id="1.1.1.40" evidence="7"/>
<keyword evidence="5 7" id="KW-0560">Oxidoreductase</keyword>
<dbReference type="SUPFAM" id="SSF51735">
    <property type="entry name" value="NAD(P)-binding Rossmann-fold domains"/>
    <property type="match status" value="1"/>
</dbReference>
<dbReference type="Gene3D" id="3.40.50.10380">
    <property type="entry name" value="Malic enzyme, N-terminal domain"/>
    <property type="match status" value="1"/>
</dbReference>
<dbReference type="Pfam" id="PF03949">
    <property type="entry name" value="Malic_M"/>
    <property type="match status" value="1"/>
</dbReference>
<comment type="cofactor">
    <cofactor evidence="2">
        <name>Mg(2+)</name>
        <dbReference type="ChEBI" id="CHEBI:18420"/>
    </cofactor>
</comment>
<comment type="similarity">
    <text evidence="3">Belongs to the malic enzymes family.</text>
</comment>
<dbReference type="GO" id="GO:0004473">
    <property type="term" value="F:malate dehydrogenase (decarboxylating) (NADP+) activity"/>
    <property type="evidence" value="ECO:0007669"/>
    <property type="project" value="UniProtKB-EC"/>
</dbReference>
<evidence type="ECO:0000256" key="1">
    <source>
        <dbReference type="ARBA" id="ARBA00001936"/>
    </source>
</evidence>
<organism evidence="7">
    <name type="scientific">mine drainage metagenome</name>
    <dbReference type="NCBI Taxonomy" id="410659"/>
    <lineage>
        <taxon>unclassified sequences</taxon>
        <taxon>metagenomes</taxon>
        <taxon>ecological metagenomes</taxon>
    </lineage>
</organism>
<dbReference type="SUPFAM" id="SSF53223">
    <property type="entry name" value="Aminoacid dehydrogenase-like, N-terminal domain"/>
    <property type="match status" value="1"/>
</dbReference>
<dbReference type="FunFam" id="3.40.50.720:FF:000095">
    <property type="entry name" value="NADP-dependent malic enzyme"/>
    <property type="match status" value="1"/>
</dbReference>
<dbReference type="InterPro" id="IPR046346">
    <property type="entry name" value="Aminoacid_DH-like_N_sf"/>
</dbReference>
<name>E6PFX5_9ZZZZ</name>
<sequence>MAQVAISFTLIMRVEMPNETGAFGVLANAIGDAGGVIAAVDMRSVNRSRVIRDVTVNVSSEQIGNDVRRTVEAIEDARIISISDSTFLAHIGGKIRVEPKIPVKTRQDLSTVYTPGVARVSMAIAADPSKAFALTIKRNSVAVISDGTAVLGLGDIGPLGALPVMEGKAMLFKQFADIDAFPICLDTKDVDEIVETVVRIAPVFGGINLEDISAPRCFEVEKKLIERLDIPVMHDDQHGTAVVILAALMNAAKVVGKEFSSLQVVVSGSGAAGTATIKMLLGAGVRDVIPVDRVGALNRSDRYDNPHWRWLAENTNRENRRGTLAEVLKGADVFIGVSAPGVLQPEDIATMARDPIVFAMANPTPEIMPDAAAPVATVIATGRSDFPNQVNNLLAFPGIFRGALDVRASRITESMKLAAARAIAEMVSDEERNAEYVIPSVFDQRVVGAVAKAVGEAAIEEGVARRALVMNDEESAQTLV</sequence>
<reference evidence="7" key="1">
    <citation type="submission" date="2009-10" db="EMBL/GenBank/DDBJ databases">
        <title>Diversity of trophic interactions inside an arsenic-rich microbial ecosystem.</title>
        <authorList>
            <person name="Bertin P.N."/>
            <person name="Heinrich-Salmeron A."/>
            <person name="Pelletier E."/>
            <person name="Goulhen-Chollet F."/>
            <person name="Arsene-Ploetze F."/>
            <person name="Gallien S."/>
            <person name="Calteau A."/>
            <person name="Vallenet D."/>
            <person name="Casiot C."/>
            <person name="Chane-Woon-Ming B."/>
            <person name="Giloteaux L."/>
            <person name="Barakat M."/>
            <person name="Bonnefoy V."/>
            <person name="Bruneel O."/>
            <person name="Chandler M."/>
            <person name="Cleiss J."/>
            <person name="Duran R."/>
            <person name="Elbaz-Poulichet F."/>
            <person name="Fonknechten N."/>
            <person name="Lauga B."/>
            <person name="Mornico D."/>
            <person name="Ortet P."/>
            <person name="Schaeffer C."/>
            <person name="Siguier P."/>
            <person name="Alexander Thil Smith A."/>
            <person name="Van Dorsselaer A."/>
            <person name="Weissenbach J."/>
            <person name="Medigue C."/>
            <person name="Le Paslier D."/>
        </authorList>
    </citation>
    <scope>NUCLEOTIDE SEQUENCE</scope>
</reference>
<evidence type="ECO:0000259" key="6">
    <source>
        <dbReference type="PROSITE" id="PS51671"/>
    </source>
</evidence>
<dbReference type="Gene3D" id="3.40.50.720">
    <property type="entry name" value="NAD(P)-binding Rossmann-like Domain"/>
    <property type="match status" value="1"/>
</dbReference>
<dbReference type="InterPro" id="IPR015884">
    <property type="entry name" value="Malic_enzyme_CS"/>
</dbReference>
<protein>
    <submittedName>
        <fullName evidence="7">NADP-dependent malic enzyme (Conversion of malate into pyruvate)</fullName>
        <ecNumber evidence="7">1.1.1.40</ecNumber>
    </submittedName>
</protein>
<dbReference type="PROSITE" id="PS51671">
    <property type="entry name" value="ACT"/>
    <property type="match status" value="1"/>
</dbReference>
<gene>
    <name evidence="7" type="primary">ytsJ</name>
    <name evidence="7" type="ORF">CARN1_1379</name>
</gene>
<dbReference type="InterPro" id="IPR012302">
    <property type="entry name" value="Malic_NAD-bd"/>
</dbReference>
<dbReference type="InterPro" id="IPR012301">
    <property type="entry name" value="Malic_N_dom"/>
</dbReference>
<dbReference type="PIRSF" id="PIRSF000106">
    <property type="entry name" value="ME"/>
    <property type="match status" value="1"/>
</dbReference>
<dbReference type="InterPro" id="IPR002912">
    <property type="entry name" value="ACT_dom"/>
</dbReference>
<dbReference type="InterPro" id="IPR001891">
    <property type="entry name" value="Malic_OxRdtase"/>
</dbReference>
<evidence type="ECO:0000256" key="3">
    <source>
        <dbReference type="ARBA" id="ARBA00008785"/>
    </source>
</evidence>
<evidence type="ECO:0000313" key="7">
    <source>
        <dbReference type="EMBL" id="CBH75362.1"/>
    </source>
</evidence>
<feature type="domain" description="ACT" evidence="6">
    <location>
        <begin position="11"/>
        <end position="85"/>
    </location>
</feature>
<comment type="cofactor">
    <cofactor evidence="1">
        <name>Mn(2+)</name>
        <dbReference type="ChEBI" id="CHEBI:29035"/>
    </cofactor>
</comment>
<dbReference type="SMART" id="SM01274">
    <property type="entry name" value="malic"/>
    <property type="match status" value="1"/>
</dbReference>
<evidence type="ECO:0000256" key="4">
    <source>
        <dbReference type="ARBA" id="ARBA00022723"/>
    </source>
</evidence>
<dbReference type="AlphaFoldDB" id="E6PFX5"/>
<dbReference type="InterPro" id="IPR036291">
    <property type="entry name" value="NAD(P)-bd_dom_sf"/>
</dbReference>
<dbReference type="FunFam" id="3.40.50.10380:FF:000003">
    <property type="entry name" value="NADP-dependent malic enzyme"/>
    <property type="match status" value="1"/>
</dbReference>
<dbReference type="GO" id="GO:0046872">
    <property type="term" value="F:metal ion binding"/>
    <property type="evidence" value="ECO:0007669"/>
    <property type="project" value="UniProtKB-KW"/>
</dbReference>
<dbReference type="InterPro" id="IPR051674">
    <property type="entry name" value="Malate_Decarboxylase"/>
</dbReference>
<comment type="caution">
    <text evidence="7">The sequence shown here is derived from an EMBL/GenBank/DDBJ whole genome shotgun (WGS) entry which is preliminary data.</text>
</comment>
<dbReference type="EMBL" id="CABL01000008">
    <property type="protein sequence ID" value="CBH75362.1"/>
    <property type="molecule type" value="Genomic_DNA"/>
</dbReference>
<dbReference type="InterPro" id="IPR045213">
    <property type="entry name" value="Malic_NAD-bd_bact_type"/>
</dbReference>
<dbReference type="GO" id="GO:0051287">
    <property type="term" value="F:NAD binding"/>
    <property type="evidence" value="ECO:0007669"/>
    <property type="project" value="InterPro"/>
</dbReference>
<proteinExistence type="inferred from homology"/>
<keyword evidence="7" id="KW-0670">Pyruvate</keyword>
<dbReference type="PROSITE" id="PS00331">
    <property type="entry name" value="MALIC_ENZYMES"/>
    <property type="match status" value="1"/>
</dbReference>
<dbReference type="PANTHER" id="PTHR43237">
    <property type="entry name" value="NADP-DEPENDENT MALIC ENZYME"/>
    <property type="match status" value="1"/>
</dbReference>
<dbReference type="PANTHER" id="PTHR43237:SF4">
    <property type="entry name" value="NADP-DEPENDENT MALIC ENZYME"/>
    <property type="match status" value="1"/>
</dbReference>
<dbReference type="SMART" id="SM00919">
    <property type="entry name" value="Malic_M"/>
    <property type="match status" value="1"/>
</dbReference>